<evidence type="ECO:0000313" key="4">
    <source>
        <dbReference type="Proteomes" id="UP000501939"/>
    </source>
</evidence>
<reference evidence="3 4" key="1">
    <citation type="submission" date="2020-03" db="EMBL/GenBank/DDBJ databases">
        <authorList>
            <person name="Zhu W."/>
        </authorList>
    </citation>
    <scope>NUCLEOTIDE SEQUENCE [LARGE SCALE GENOMIC DNA]</scope>
    <source>
        <strain evidence="3 4">185</strain>
    </source>
</reference>
<evidence type="ECO:0000256" key="2">
    <source>
        <dbReference type="SAM" id="SignalP"/>
    </source>
</evidence>
<dbReference type="Proteomes" id="UP000501939">
    <property type="component" value="Chromosome"/>
</dbReference>
<feature type="chain" id="PRO_5026342495" evidence="2">
    <location>
        <begin position="24"/>
        <end position="121"/>
    </location>
</feature>
<feature type="signal peptide" evidence="2">
    <location>
        <begin position="1"/>
        <end position="23"/>
    </location>
</feature>
<protein>
    <submittedName>
        <fullName evidence="3">Uncharacterized protein</fullName>
    </submittedName>
</protein>
<keyword evidence="2" id="KW-0732">Signal</keyword>
<feature type="compositionally biased region" description="Polar residues" evidence="1">
    <location>
        <begin position="99"/>
        <end position="121"/>
    </location>
</feature>
<dbReference type="KEGG" id="alj:G8D99_01040"/>
<evidence type="ECO:0000313" key="3">
    <source>
        <dbReference type="EMBL" id="QIO07754.1"/>
    </source>
</evidence>
<dbReference type="EMBL" id="CP049916">
    <property type="protein sequence ID" value="QIO07754.1"/>
    <property type="molecule type" value="Genomic_DNA"/>
</dbReference>
<keyword evidence="4" id="KW-1185">Reference proteome</keyword>
<gene>
    <name evidence="3" type="ORF">G8D99_01040</name>
</gene>
<feature type="region of interest" description="Disordered" evidence="1">
    <location>
        <begin position="77"/>
        <end position="121"/>
    </location>
</feature>
<dbReference type="AlphaFoldDB" id="A0A6G8S0W1"/>
<sequence>MRTQFLALSLMTGLSFASVSAFAEPPVQAGETLESLSKVKVTTTVNGQPGSLNDLVSSGQVKLLGDANAAPTSIANITPPEAVAPTANPEAVQPATPPQAENLSEAPQQLSNDAENVDPTN</sequence>
<name>A0A6G8S0W1_9GAMM</name>
<dbReference type="RefSeq" id="WP_166321815.1">
    <property type="nucleotide sequence ID" value="NZ_CP049916.1"/>
</dbReference>
<organism evidence="3 4">
    <name type="scientific">Acinetobacter lanii</name>
    <dbReference type="NCBI Taxonomy" id="2715163"/>
    <lineage>
        <taxon>Bacteria</taxon>
        <taxon>Pseudomonadati</taxon>
        <taxon>Pseudomonadota</taxon>
        <taxon>Gammaproteobacteria</taxon>
        <taxon>Moraxellales</taxon>
        <taxon>Moraxellaceae</taxon>
        <taxon>Acinetobacter</taxon>
    </lineage>
</organism>
<proteinExistence type="predicted"/>
<evidence type="ECO:0000256" key="1">
    <source>
        <dbReference type="SAM" id="MobiDB-lite"/>
    </source>
</evidence>
<accession>A0A6G8S0W1</accession>